<protein>
    <submittedName>
        <fullName evidence="1">Recombination protein RecT</fullName>
    </submittedName>
</protein>
<name>A0ABS4F0R8_9CLOT</name>
<dbReference type="Pfam" id="PF03837">
    <property type="entry name" value="RecT"/>
    <property type="match status" value="1"/>
</dbReference>
<keyword evidence="2" id="KW-1185">Reference proteome</keyword>
<dbReference type="NCBIfam" id="TIGR00616">
    <property type="entry name" value="rect"/>
    <property type="match status" value="1"/>
</dbReference>
<dbReference type="Proteomes" id="UP000783390">
    <property type="component" value="Unassembled WGS sequence"/>
</dbReference>
<accession>A0ABS4F0R8</accession>
<reference evidence="1 2" key="1">
    <citation type="submission" date="2021-03" db="EMBL/GenBank/DDBJ databases">
        <title>Genomic Encyclopedia of Type Strains, Phase IV (KMG-IV): sequencing the most valuable type-strain genomes for metagenomic binning, comparative biology and taxonomic classification.</title>
        <authorList>
            <person name="Goeker M."/>
        </authorList>
    </citation>
    <scope>NUCLEOTIDE SEQUENCE [LARGE SCALE GENOMIC DNA]</scope>
    <source>
        <strain evidence="1 2">DSM 3984</strain>
    </source>
</reference>
<comment type="caution">
    <text evidence="1">The sequence shown here is derived from an EMBL/GenBank/DDBJ whole genome shotgun (WGS) entry which is preliminary data.</text>
</comment>
<proteinExistence type="predicted"/>
<evidence type="ECO:0000313" key="1">
    <source>
        <dbReference type="EMBL" id="MBP1889844.1"/>
    </source>
</evidence>
<organism evidence="1 2">
    <name type="scientific">Clostridium moniliforme</name>
    <dbReference type="NCBI Taxonomy" id="39489"/>
    <lineage>
        <taxon>Bacteria</taxon>
        <taxon>Bacillati</taxon>
        <taxon>Bacillota</taxon>
        <taxon>Clostridia</taxon>
        <taxon>Eubacteriales</taxon>
        <taxon>Clostridiaceae</taxon>
        <taxon>Clostridium</taxon>
    </lineage>
</organism>
<dbReference type="RefSeq" id="WP_209796735.1">
    <property type="nucleotide sequence ID" value="NZ_JAGGJZ010000003.1"/>
</dbReference>
<dbReference type="InterPro" id="IPR004590">
    <property type="entry name" value="ssDNA_annealing_RecT"/>
</dbReference>
<gene>
    <name evidence="1" type="ORF">J2Z53_001427</name>
</gene>
<sequence>MATTSTLKNQLSQRKETKGGLSLSSYLDTPKIKQRFEEVLGKKAPQFCSSLLTLYNNDDLLKKCNPQTLVPEAMKAATLDLPIEKNLGYAWIVPYKGQAQFQIGYKGYIQLALRSAQYKHINAVPIREGELIDWNPLTEEIQIDFNKRKSEQIIGYAGYFELINGFKKTVYWSKEEIETHKRKFSKSDFGWKNNYDAMALKTVLRNMLGKWGILSVDMQQAYSMDEVQYEDKLINDISEKEINTEDTNVVNADYTVDEENETVINGQINFEGTPLE</sequence>
<evidence type="ECO:0000313" key="2">
    <source>
        <dbReference type="Proteomes" id="UP000783390"/>
    </source>
</evidence>
<dbReference type="EMBL" id="JAGGJZ010000003">
    <property type="protein sequence ID" value="MBP1889844.1"/>
    <property type="molecule type" value="Genomic_DNA"/>
</dbReference>
<dbReference type="InterPro" id="IPR018330">
    <property type="entry name" value="RecT_fam"/>
</dbReference>